<dbReference type="InterPro" id="IPR004568">
    <property type="entry name" value="Ppantetheine-prot_Trfase_dom"/>
</dbReference>
<dbReference type="HAMAP" id="MF_00101">
    <property type="entry name" value="AcpS"/>
    <property type="match status" value="1"/>
</dbReference>
<dbReference type="GO" id="GO:0008897">
    <property type="term" value="F:holo-[acyl-carrier-protein] synthase activity"/>
    <property type="evidence" value="ECO:0007669"/>
    <property type="project" value="UniProtKB-UniRule"/>
</dbReference>
<organism evidence="10 11">
    <name type="scientific">Candidatus Galacturonatibacter soehngenii</name>
    <dbReference type="NCBI Taxonomy" id="2307010"/>
    <lineage>
        <taxon>Bacteria</taxon>
        <taxon>Bacillati</taxon>
        <taxon>Bacillota</taxon>
        <taxon>Clostridia</taxon>
        <taxon>Lachnospirales</taxon>
        <taxon>Lachnospiraceae</taxon>
        <taxon>Candidatus Galacturonatibacter</taxon>
    </lineage>
</organism>
<sequence length="136" mass="15455">MLHGNGVDIIKIDHLKYFLDKIEDPFITKTYTSKELDLILKRPNPVNSLATRYAGKEAVFKCFGIHGNTILLNEIEILENEYGQPTVYLHGKAKNIANQLHINSIYLSLSYDTDYAIAYAVAEKEFSSKNIDAFQI</sequence>
<evidence type="ECO:0000313" key="10">
    <source>
        <dbReference type="EMBL" id="KAB1439444.1"/>
    </source>
</evidence>
<comment type="caution">
    <text evidence="10">The sequence shown here is derived from an EMBL/GenBank/DDBJ whole genome shotgun (WGS) entry which is preliminary data.</text>
</comment>
<gene>
    <name evidence="8 10" type="primary">acpS</name>
    <name evidence="10" type="ORF">F7O84_03335</name>
</gene>
<dbReference type="OrthoDB" id="517356at2"/>
<proteinExistence type="inferred from homology"/>
<dbReference type="GO" id="GO:0000287">
    <property type="term" value="F:magnesium ion binding"/>
    <property type="evidence" value="ECO:0007669"/>
    <property type="project" value="UniProtKB-UniRule"/>
</dbReference>
<comment type="subcellular location">
    <subcellularLocation>
        <location evidence="8">Cytoplasm</location>
    </subcellularLocation>
</comment>
<dbReference type="RefSeq" id="WP_151141946.1">
    <property type="nucleotide sequence ID" value="NZ_WAGX01000004.1"/>
</dbReference>
<dbReference type="EC" id="2.7.8.7" evidence="8"/>
<keyword evidence="7 8" id="KW-0275">Fatty acid biosynthesis</keyword>
<keyword evidence="3 8" id="KW-0479">Metal-binding</keyword>
<evidence type="ECO:0000256" key="4">
    <source>
        <dbReference type="ARBA" id="ARBA00022832"/>
    </source>
</evidence>
<evidence type="ECO:0000256" key="8">
    <source>
        <dbReference type="HAMAP-Rule" id="MF_00101"/>
    </source>
</evidence>
<keyword evidence="11" id="KW-1185">Reference proteome</keyword>
<dbReference type="NCBIfam" id="TIGR00556">
    <property type="entry name" value="pantethn_trn"/>
    <property type="match status" value="1"/>
</dbReference>
<dbReference type="AlphaFoldDB" id="A0A7V7QLR1"/>
<feature type="binding site" evidence="8">
    <location>
        <position position="57"/>
    </location>
    <ligand>
        <name>Mg(2+)</name>
        <dbReference type="ChEBI" id="CHEBI:18420"/>
    </ligand>
</feature>
<dbReference type="SUPFAM" id="SSF56214">
    <property type="entry name" value="4'-phosphopantetheinyl transferase"/>
    <property type="match status" value="1"/>
</dbReference>
<evidence type="ECO:0000256" key="3">
    <source>
        <dbReference type="ARBA" id="ARBA00022723"/>
    </source>
</evidence>
<reference evidence="10 11" key="2">
    <citation type="submission" date="2020-02" db="EMBL/GenBank/DDBJ databases">
        <title>Candidatus Galacturonibacter soehngenii shows hetero-acetogenic catabolism of galacturonic acid but lacks a canonical carbon monoxide dehydrogenase/acetyl-CoA synthase complex.</title>
        <authorList>
            <person name="Diender M."/>
            <person name="Stouten G.R."/>
            <person name="Petersen J.F."/>
            <person name="Nielsen P.H."/>
            <person name="Dueholm M.S."/>
            <person name="Pronk J.T."/>
            <person name="Van Loosdrecht M.C.M."/>
        </authorList>
    </citation>
    <scope>NUCLEOTIDE SEQUENCE [LARGE SCALE GENOMIC DNA]</scope>
    <source>
        <strain evidence="10">GalUA</strain>
    </source>
</reference>
<evidence type="ECO:0000256" key="2">
    <source>
        <dbReference type="ARBA" id="ARBA00022679"/>
    </source>
</evidence>
<comment type="function">
    <text evidence="8">Transfers the 4'-phosphopantetheine moiety from coenzyme A to a Ser of acyl-carrier-protein.</text>
</comment>
<accession>A0A7V7QLR1</accession>
<dbReference type="Proteomes" id="UP000461768">
    <property type="component" value="Unassembled WGS sequence"/>
</dbReference>
<dbReference type="InterPro" id="IPR008278">
    <property type="entry name" value="4-PPantetheinyl_Trfase_dom"/>
</dbReference>
<keyword evidence="1 8" id="KW-0444">Lipid biosynthesis</keyword>
<dbReference type="Gene3D" id="3.90.470.20">
    <property type="entry name" value="4'-phosphopantetheinyl transferase domain"/>
    <property type="match status" value="1"/>
</dbReference>
<feature type="domain" description="4'-phosphopantetheinyl transferase" evidence="9">
    <location>
        <begin position="6"/>
        <end position="120"/>
    </location>
</feature>
<dbReference type="Pfam" id="PF01648">
    <property type="entry name" value="ACPS"/>
    <property type="match status" value="1"/>
</dbReference>
<evidence type="ECO:0000256" key="5">
    <source>
        <dbReference type="ARBA" id="ARBA00022842"/>
    </source>
</evidence>
<dbReference type="NCBIfam" id="TIGR00516">
    <property type="entry name" value="acpS"/>
    <property type="match status" value="1"/>
</dbReference>
<dbReference type="GO" id="GO:0005737">
    <property type="term" value="C:cytoplasm"/>
    <property type="evidence" value="ECO:0007669"/>
    <property type="project" value="UniProtKB-SubCell"/>
</dbReference>
<name>A0A7V7QLR1_9FIRM</name>
<dbReference type="InterPro" id="IPR002582">
    <property type="entry name" value="ACPS"/>
</dbReference>
<dbReference type="GO" id="GO:0006633">
    <property type="term" value="P:fatty acid biosynthetic process"/>
    <property type="evidence" value="ECO:0007669"/>
    <property type="project" value="UniProtKB-UniRule"/>
</dbReference>
<keyword evidence="6 8" id="KW-0443">Lipid metabolism</keyword>
<keyword evidence="5 8" id="KW-0460">Magnesium</keyword>
<evidence type="ECO:0000256" key="7">
    <source>
        <dbReference type="ARBA" id="ARBA00023160"/>
    </source>
</evidence>
<evidence type="ECO:0000313" key="11">
    <source>
        <dbReference type="Proteomes" id="UP000461768"/>
    </source>
</evidence>
<reference evidence="10 11" key="1">
    <citation type="submission" date="2019-09" db="EMBL/GenBank/DDBJ databases">
        <authorList>
            <person name="Valk L.C."/>
        </authorList>
    </citation>
    <scope>NUCLEOTIDE SEQUENCE [LARGE SCALE GENOMIC DNA]</scope>
    <source>
        <strain evidence="10">GalUA</strain>
    </source>
</reference>
<comment type="similarity">
    <text evidence="8">Belongs to the P-Pant transferase superfamily. AcpS family.</text>
</comment>
<protein>
    <recommendedName>
        <fullName evidence="8">Holo-[acyl-carrier-protein] synthase</fullName>
        <shortName evidence="8">Holo-ACP synthase</shortName>
        <ecNumber evidence="8">2.7.8.7</ecNumber>
    </recommendedName>
    <alternativeName>
        <fullName evidence="8">4'-phosphopantetheinyl transferase AcpS</fullName>
    </alternativeName>
</protein>
<comment type="catalytic activity">
    <reaction evidence="8">
        <text>apo-[ACP] + CoA = holo-[ACP] + adenosine 3',5'-bisphosphate + H(+)</text>
        <dbReference type="Rhea" id="RHEA:12068"/>
        <dbReference type="Rhea" id="RHEA-COMP:9685"/>
        <dbReference type="Rhea" id="RHEA-COMP:9690"/>
        <dbReference type="ChEBI" id="CHEBI:15378"/>
        <dbReference type="ChEBI" id="CHEBI:29999"/>
        <dbReference type="ChEBI" id="CHEBI:57287"/>
        <dbReference type="ChEBI" id="CHEBI:58343"/>
        <dbReference type="ChEBI" id="CHEBI:64479"/>
        <dbReference type="EC" id="2.7.8.7"/>
    </reaction>
</comment>
<keyword evidence="4 8" id="KW-0276">Fatty acid metabolism</keyword>
<dbReference type="EMBL" id="WAGX01000004">
    <property type="protein sequence ID" value="KAB1439444.1"/>
    <property type="molecule type" value="Genomic_DNA"/>
</dbReference>
<comment type="cofactor">
    <cofactor evidence="8">
        <name>Mg(2+)</name>
        <dbReference type="ChEBI" id="CHEBI:18420"/>
    </cofactor>
</comment>
<keyword evidence="8" id="KW-0963">Cytoplasm</keyword>
<feature type="binding site" evidence="8">
    <location>
        <position position="8"/>
    </location>
    <ligand>
        <name>Mg(2+)</name>
        <dbReference type="ChEBI" id="CHEBI:18420"/>
    </ligand>
</feature>
<evidence type="ECO:0000259" key="9">
    <source>
        <dbReference type="Pfam" id="PF01648"/>
    </source>
</evidence>
<dbReference type="InterPro" id="IPR037143">
    <property type="entry name" value="4-PPantetheinyl_Trfase_dom_sf"/>
</dbReference>
<evidence type="ECO:0000256" key="6">
    <source>
        <dbReference type="ARBA" id="ARBA00023098"/>
    </source>
</evidence>
<keyword evidence="2 8" id="KW-0808">Transferase</keyword>
<evidence type="ECO:0000256" key="1">
    <source>
        <dbReference type="ARBA" id="ARBA00022516"/>
    </source>
</evidence>